<evidence type="ECO:0000313" key="4">
    <source>
        <dbReference type="EMBL" id="QJA84551.1"/>
    </source>
</evidence>
<organism evidence="2">
    <name type="scientific">viral metagenome</name>
    <dbReference type="NCBI Taxonomy" id="1070528"/>
    <lineage>
        <taxon>unclassified sequences</taxon>
        <taxon>metagenomes</taxon>
        <taxon>organismal metagenomes</taxon>
    </lineage>
</organism>
<keyword evidence="1" id="KW-0812">Transmembrane</keyword>
<reference evidence="2" key="1">
    <citation type="submission" date="2020-03" db="EMBL/GenBank/DDBJ databases">
        <title>The deep terrestrial virosphere.</title>
        <authorList>
            <person name="Holmfeldt K."/>
            <person name="Nilsson E."/>
            <person name="Simone D."/>
            <person name="Lopez-Fernandez M."/>
            <person name="Wu X."/>
            <person name="de Brujin I."/>
            <person name="Lundin D."/>
            <person name="Andersson A."/>
            <person name="Bertilsson S."/>
            <person name="Dopson M."/>
        </authorList>
    </citation>
    <scope>NUCLEOTIDE SEQUENCE</scope>
    <source>
        <strain evidence="4">MM415A00183</strain>
        <strain evidence="3">MM415B00339</strain>
        <strain evidence="2">TM448A01522</strain>
    </source>
</reference>
<sequence length="107" mass="11881">MMLMINAIICSLIVLRLALFVRTGRHRIFISICAYLITVAAGIEVILTVYGVATVPSYAEVFLKATLCIAIFQVRGNVAHLLQLNTNKAGSRLGRIPRPQTFKTKHR</sequence>
<keyword evidence="1" id="KW-1133">Transmembrane helix</keyword>
<dbReference type="EMBL" id="MT142531">
    <property type="protein sequence ID" value="QJA84551.1"/>
    <property type="molecule type" value="Genomic_DNA"/>
</dbReference>
<gene>
    <name evidence="4" type="ORF">MM415A00183_0018</name>
    <name evidence="3" type="ORF">MM415B00339_0039</name>
    <name evidence="2" type="ORF">TM448A01522_0005</name>
</gene>
<dbReference type="InterPro" id="IPR008473">
    <property type="entry name" value="Phage_holin_3_7"/>
</dbReference>
<dbReference type="EMBL" id="MT141559">
    <property type="protein sequence ID" value="QJA66730.1"/>
    <property type="molecule type" value="Genomic_DNA"/>
</dbReference>
<keyword evidence="1" id="KW-0472">Membrane</keyword>
<protein>
    <submittedName>
        <fullName evidence="2">Putative holin</fullName>
    </submittedName>
</protein>
<name>A0A6H1ZRR0_9ZZZZ</name>
<dbReference type="EMBL" id="MT144161">
    <property type="protein sequence ID" value="QJA49890.1"/>
    <property type="molecule type" value="Genomic_DNA"/>
</dbReference>
<evidence type="ECO:0000256" key="1">
    <source>
        <dbReference type="SAM" id="Phobius"/>
    </source>
</evidence>
<evidence type="ECO:0000313" key="3">
    <source>
        <dbReference type="EMBL" id="QJA66730.1"/>
    </source>
</evidence>
<accession>A0A6H1ZRR0</accession>
<dbReference type="Pfam" id="PF05449">
    <property type="entry name" value="Phage_holin_3_7"/>
    <property type="match status" value="1"/>
</dbReference>
<proteinExistence type="predicted"/>
<evidence type="ECO:0000313" key="2">
    <source>
        <dbReference type="EMBL" id="QJA49890.1"/>
    </source>
</evidence>
<dbReference type="AlphaFoldDB" id="A0A6H1ZRR0"/>
<feature type="transmembrane region" description="Helical" evidence="1">
    <location>
        <begin position="28"/>
        <end position="53"/>
    </location>
</feature>